<organism evidence="1 2">
    <name type="scientific">Halomicronema hongdechloris C2206</name>
    <dbReference type="NCBI Taxonomy" id="1641165"/>
    <lineage>
        <taxon>Bacteria</taxon>
        <taxon>Bacillati</taxon>
        <taxon>Cyanobacteriota</taxon>
        <taxon>Cyanophyceae</taxon>
        <taxon>Nodosilineales</taxon>
        <taxon>Nodosilineaceae</taxon>
        <taxon>Halomicronema</taxon>
    </lineage>
</organism>
<dbReference type="Proteomes" id="UP000191901">
    <property type="component" value="Chromosome"/>
</dbReference>
<evidence type="ECO:0000313" key="2">
    <source>
        <dbReference type="Proteomes" id="UP000191901"/>
    </source>
</evidence>
<dbReference type="AlphaFoldDB" id="A0A1Z3HUT4"/>
<gene>
    <name evidence="1" type="ORF">XM38_050090</name>
</gene>
<keyword evidence="2" id="KW-1185">Reference proteome</keyword>
<reference evidence="1 2" key="1">
    <citation type="journal article" date="2016" name="Biochim. Biophys. Acta">
        <title>Characterization of red-shifted phycobilisomes isolated from the chlorophyll f-containing cyanobacterium Halomicronema hongdechloris.</title>
        <authorList>
            <person name="Li Y."/>
            <person name="Lin Y."/>
            <person name="Garvey C.J."/>
            <person name="Birch D."/>
            <person name="Corkery R.W."/>
            <person name="Loughlin P.C."/>
            <person name="Scheer H."/>
            <person name="Willows R.D."/>
            <person name="Chen M."/>
        </authorList>
    </citation>
    <scope>NUCLEOTIDE SEQUENCE [LARGE SCALE GENOMIC DNA]</scope>
    <source>
        <strain evidence="1 2">C2206</strain>
    </source>
</reference>
<sequence length="81" mass="8842">MVVAAKRDDLTRGFTQLAVEMIAPAMLEEAPSRLYGAVTIGNLWIFGTLDPNNPIITQDIGAYTLPDDLDDLVRILVGILE</sequence>
<protein>
    <submittedName>
        <fullName evidence="1">Uncharacterized protein</fullName>
    </submittedName>
</protein>
<dbReference type="EMBL" id="CP021983">
    <property type="protein sequence ID" value="ASC74035.1"/>
    <property type="molecule type" value="Genomic_DNA"/>
</dbReference>
<proteinExistence type="predicted"/>
<name>A0A1Z3HUT4_9CYAN</name>
<dbReference type="KEGG" id="hhg:XM38_050090"/>
<accession>A0A1Z3HUT4</accession>
<evidence type="ECO:0000313" key="1">
    <source>
        <dbReference type="EMBL" id="ASC74035.1"/>
    </source>
</evidence>